<gene>
    <name evidence="1" type="ORF">LMG27174_05322</name>
</gene>
<protein>
    <submittedName>
        <fullName evidence="1">Uncharacterized protein</fullName>
    </submittedName>
</protein>
<evidence type="ECO:0000313" key="2">
    <source>
        <dbReference type="Proteomes" id="UP000494205"/>
    </source>
</evidence>
<name>A0A6J5C3A0_9BURK</name>
<dbReference type="AlphaFoldDB" id="A0A6J5C3A0"/>
<sequence>MREAYLFCCAAPKRACARHRIFFQFLSIALHRLANSNERCDVAPCLRYIARRAYMKDSCGLSNYRLTDIGPMPGKAQIKIERVHESIR</sequence>
<reference evidence="1 2" key="1">
    <citation type="submission" date="2020-04" db="EMBL/GenBank/DDBJ databases">
        <authorList>
            <person name="De Canck E."/>
        </authorList>
    </citation>
    <scope>NUCLEOTIDE SEQUENCE [LARGE SCALE GENOMIC DNA]</scope>
    <source>
        <strain evidence="1 2">LMG 27174</strain>
    </source>
</reference>
<organism evidence="1 2">
    <name type="scientific">Paraburkholderia rhynchosiae</name>
    <dbReference type="NCBI Taxonomy" id="487049"/>
    <lineage>
        <taxon>Bacteria</taxon>
        <taxon>Pseudomonadati</taxon>
        <taxon>Pseudomonadota</taxon>
        <taxon>Betaproteobacteria</taxon>
        <taxon>Burkholderiales</taxon>
        <taxon>Burkholderiaceae</taxon>
        <taxon>Paraburkholderia</taxon>
    </lineage>
</organism>
<accession>A0A6J5C3A0</accession>
<dbReference type="Proteomes" id="UP000494205">
    <property type="component" value="Unassembled WGS sequence"/>
</dbReference>
<proteinExistence type="predicted"/>
<dbReference type="EMBL" id="CADIJZ010000023">
    <property type="protein sequence ID" value="CAB3725451.1"/>
    <property type="molecule type" value="Genomic_DNA"/>
</dbReference>
<evidence type="ECO:0000313" key="1">
    <source>
        <dbReference type="EMBL" id="CAB3725451.1"/>
    </source>
</evidence>